<organism evidence="1 2">
    <name type="scientific">Goodea atripinnis</name>
    <dbReference type="NCBI Taxonomy" id="208336"/>
    <lineage>
        <taxon>Eukaryota</taxon>
        <taxon>Metazoa</taxon>
        <taxon>Chordata</taxon>
        <taxon>Craniata</taxon>
        <taxon>Vertebrata</taxon>
        <taxon>Euteleostomi</taxon>
        <taxon>Actinopterygii</taxon>
        <taxon>Neopterygii</taxon>
        <taxon>Teleostei</taxon>
        <taxon>Neoteleostei</taxon>
        <taxon>Acanthomorphata</taxon>
        <taxon>Ovalentaria</taxon>
        <taxon>Atherinomorphae</taxon>
        <taxon>Cyprinodontiformes</taxon>
        <taxon>Goodeidae</taxon>
        <taxon>Goodea</taxon>
    </lineage>
</organism>
<accession>A0ABV0N0B2</accession>
<name>A0ABV0N0B2_9TELE</name>
<proteinExistence type="predicted"/>
<feature type="non-terminal residue" evidence="1">
    <location>
        <position position="1"/>
    </location>
</feature>
<evidence type="ECO:0000313" key="1">
    <source>
        <dbReference type="EMBL" id="MEQ2164830.1"/>
    </source>
</evidence>
<dbReference type="EMBL" id="JAHRIO010020629">
    <property type="protein sequence ID" value="MEQ2164830.1"/>
    <property type="molecule type" value="Genomic_DNA"/>
</dbReference>
<dbReference type="Proteomes" id="UP001476798">
    <property type="component" value="Unassembled WGS sequence"/>
</dbReference>
<protein>
    <submittedName>
        <fullName evidence="1">Uncharacterized protein</fullName>
    </submittedName>
</protein>
<sequence>LVNASTTAISQFAEPERPLLLSRKVHGRWSVGRLQGRRCSCQVSLLVGWTPGHKRGWACPASQP</sequence>
<reference evidence="1 2" key="1">
    <citation type="submission" date="2021-06" db="EMBL/GenBank/DDBJ databases">
        <authorList>
            <person name="Palmer J.M."/>
        </authorList>
    </citation>
    <scope>NUCLEOTIDE SEQUENCE [LARGE SCALE GENOMIC DNA]</scope>
    <source>
        <strain evidence="1 2">GA_2019</strain>
        <tissue evidence="1">Muscle</tissue>
    </source>
</reference>
<evidence type="ECO:0000313" key="2">
    <source>
        <dbReference type="Proteomes" id="UP001476798"/>
    </source>
</evidence>
<comment type="caution">
    <text evidence="1">The sequence shown here is derived from an EMBL/GenBank/DDBJ whole genome shotgun (WGS) entry which is preliminary data.</text>
</comment>
<keyword evidence="2" id="KW-1185">Reference proteome</keyword>
<gene>
    <name evidence="1" type="ORF">GOODEAATRI_010745</name>
</gene>